<dbReference type="InterPro" id="IPR043502">
    <property type="entry name" value="DNA/RNA_pol_sf"/>
</dbReference>
<dbReference type="SUPFAM" id="SSF56672">
    <property type="entry name" value="DNA/RNA polymerases"/>
    <property type="match status" value="1"/>
</dbReference>
<dbReference type="Pfam" id="PF17921">
    <property type="entry name" value="Integrase_H2C2"/>
    <property type="match status" value="1"/>
</dbReference>
<feature type="domain" description="Integrase zinc-binding" evidence="3">
    <location>
        <begin position="1195"/>
        <end position="1239"/>
    </location>
</feature>
<sequence length="1518" mass="171904">MKEYALLSVLGFALAYASTDMQKRVARAAKYDKGLGRFKEVQYARFKEDFNKFVIPVTNTDQVTFAWRQALGPEPRKILGPIEDDVSKMWERLDEKYDDKIKLVDIIVNDIEKKREVKDGESRKLVAYIDDIEAGYNDLKKAELEKEMSNSRVVGEIERKLPPSVFGRWVRYMHDDRNNVDKTDRLPELLKFLFKERRSLEYSMEGIRNSQTSRAVMHAVDVEVPRLQASCVIHRKSQHTTDSCRTYLAKAPEERMKVIRENKACFCCLGIGHIVARCNRKKQCGVQGCTRLHHNSLHRQGTSGTGDTSQIGNSSGEQGTTASVFSVQNGMQTSADPCLLQLMEVKSRHGSIVTLWDSCATASLITFAAAGKIKAKGSPVRFQMTKVGGTTETVDSLKYRVPLINKEGNTVNIEACGIECVTAKVANKDMFATHLAKLFRGVSAEEVSRPSGEVDLLVGFEYAGYHPVKAQACGHLVLLENQFGRCIGGSHPSLKLEQTMGLHIHHIKTTKFDEFLSIESMGNSCVPRCGGCKCGKCPVGARNLTLQEERELHLIENNMTRTEGRWVAKYPWIKDPKELPDNRQVAVATLKSLEKRLGRDPEKAKAYDLQIDDMLQRGVAREIGEEELLEYKGPVHYIAHHAVEKPDSESTPLRIVFNSSANYRGHVLNEYWAKGPDLVNNLLSMLLGFREENHALVGDIRKMFHSVAISLQDQHCHRFLWRGMNSAIPPKTYCVTAVNFGDRPSATIATVALRKTAEAEKTQFPEAAETILTNVYMDDILECVSSDNEAVQRAGEIEQLLEHGNFSIKRWTFSGNGSNEDSWIPKNEKVLGISWKPVEDILSFKDNVKTFKEVPEILTKRICLSKINSVYDPLGLLTPVTVRAKILLGKLWGAKLEWDEPISDTARSGWVELFEDLSNSSQLEFKRCVKPHDAEPGVLPTLVMFSDASEQALGTAAYIRYKLVNGHFESRLIASKSRMAPIEIISIVRLELSAAVMSKRLASYILKEMRIDFGKVFYIVDSEIVRAMIQKESYGYKTFAATRIAFPVDQWPVGKSCYERTLPERVKVVMVEDVEEIDSLASRINLRKYSSYDKLLRATARVLSLYRKKKLSGAVSDPTAEDMRMAEMFWVREAQRPMLRLFEEDKRQFNKLYARLGPRLREDGIIVVGARIKEHAHFSYTNEEVNHRFSKLYSTTVHNRGHLGIHSTVSKIRSRYWIIGVQRMVKGIKYRCITCRQFEKRLAGQQMGPLPMQRLRPSPPWMYVGVDLFGPFTTRGEVNKRARGKAYGVIFNCLVTRAVYLDVAADYGTDAFLQVMRRFVTIQGYPKEVYSDSGTQLIAAATRLQGCGDSNIVRGKWRMGIVTEVYPDKAGKVRNVKAFFLTGKKRQSVKMRGMLVFFSIFILCSVQAEKCSSLQQRIELKPEVSSVLAVDIYEGVKVFMECNHFGGNVTIRRFSEDPEDDLAIVKQSKVADNFRTEYEFYTYDTHVTLVMLAPKKDSSGDVYNFVLHSRGEVVEDLF</sequence>
<evidence type="ECO:0000313" key="5">
    <source>
        <dbReference type="Proteomes" id="UP001152320"/>
    </source>
</evidence>
<feature type="signal peptide" evidence="2">
    <location>
        <begin position="1"/>
        <end position="17"/>
    </location>
</feature>
<evidence type="ECO:0000313" key="4">
    <source>
        <dbReference type="EMBL" id="KAJ8024993.1"/>
    </source>
</evidence>
<name>A0A9Q1BGN2_HOLLE</name>
<feature type="region of interest" description="Disordered" evidence="1">
    <location>
        <begin position="296"/>
        <end position="319"/>
    </location>
</feature>
<gene>
    <name evidence="4" type="ORF">HOLleu_35070</name>
</gene>
<dbReference type="PANTHER" id="PTHR47331:SF1">
    <property type="entry name" value="GAG-LIKE PROTEIN"/>
    <property type="match status" value="1"/>
</dbReference>
<dbReference type="Gene3D" id="1.10.340.70">
    <property type="match status" value="1"/>
</dbReference>
<dbReference type="InterPro" id="IPR008042">
    <property type="entry name" value="Retrotrans_Pao"/>
</dbReference>
<dbReference type="InterPro" id="IPR043128">
    <property type="entry name" value="Rev_trsase/Diguanyl_cyclase"/>
</dbReference>
<dbReference type="InterPro" id="IPR041588">
    <property type="entry name" value="Integrase_H2C2"/>
</dbReference>
<dbReference type="GO" id="GO:0003676">
    <property type="term" value="F:nucleic acid binding"/>
    <property type="evidence" value="ECO:0007669"/>
    <property type="project" value="InterPro"/>
</dbReference>
<proteinExistence type="predicted"/>
<dbReference type="PANTHER" id="PTHR47331">
    <property type="entry name" value="PHD-TYPE DOMAIN-CONTAINING PROTEIN"/>
    <property type="match status" value="1"/>
</dbReference>
<dbReference type="InterPro" id="IPR012337">
    <property type="entry name" value="RNaseH-like_sf"/>
</dbReference>
<evidence type="ECO:0000259" key="3">
    <source>
        <dbReference type="Pfam" id="PF17921"/>
    </source>
</evidence>
<organism evidence="4 5">
    <name type="scientific">Holothuria leucospilota</name>
    <name type="common">Black long sea cucumber</name>
    <name type="synonym">Mertensiothuria leucospilota</name>
    <dbReference type="NCBI Taxonomy" id="206669"/>
    <lineage>
        <taxon>Eukaryota</taxon>
        <taxon>Metazoa</taxon>
        <taxon>Echinodermata</taxon>
        <taxon>Eleutherozoa</taxon>
        <taxon>Echinozoa</taxon>
        <taxon>Holothuroidea</taxon>
        <taxon>Aspidochirotacea</taxon>
        <taxon>Aspidochirotida</taxon>
        <taxon>Holothuriidae</taxon>
        <taxon>Holothuria</taxon>
    </lineage>
</organism>
<dbReference type="GO" id="GO:0006259">
    <property type="term" value="P:DNA metabolic process"/>
    <property type="evidence" value="ECO:0007669"/>
    <property type="project" value="UniProtKB-ARBA"/>
</dbReference>
<dbReference type="EMBL" id="JAIZAY010000018">
    <property type="protein sequence ID" value="KAJ8024993.1"/>
    <property type="molecule type" value="Genomic_DNA"/>
</dbReference>
<dbReference type="OrthoDB" id="5985631at2759"/>
<comment type="caution">
    <text evidence="4">The sequence shown here is derived from an EMBL/GenBank/DDBJ whole genome shotgun (WGS) entry which is preliminary data.</text>
</comment>
<dbReference type="Proteomes" id="UP001152320">
    <property type="component" value="Chromosome 18"/>
</dbReference>
<evidence type="ECO:0000256" key="2">
    <source>
        <dbReference type="SAM" id="SignalP"/>
    </source>
</evidence>
<dbReference type="SUPFAM" id="SSF53098">
    <property type="entry name" value="Ribonuclease H-like"/>
    <property type="match status" value="1"/>
</dbReference>
<accession>A0A9Q1BGN2</accession>
<dbReference type="Pfam" id="PF03564">
    <property type="entry name" value="DUF1759"/>
    <property type="match status" value="1"/>
</dbReference>
<dbReference type="Gene3D" id="3.30.420.10">
    <property type="entry name" value="Ribonuclease H-like superfamily/Ribonuclease H"/>
    <property type="match status" value="1"/>
</dbReference>
<protein>
    <recommendedName>
        <fullName evidence="3">Integrase zinc-binding domain-containing protein</fullName>
    </recommendedName>
</protein>
<feature type="compositionally biased region" description="Polar residues" evidence="1">
    <location>
        <begin position="298"/>
        <end position="319"/>
    </location>
</feature>
<dbReference type="Gene3D" id="3.10.10.10">
    <property type="entry name" value="HIV Type 1 Reverse Transcriptase, subunit A, domain 1"/>
    <property type="match status" value="1"/>
</dbReference>
<feature type="chain" id="PRO_5040343699" description="Integrase zinc-binding domain-containing protein" evidence="2">
    <location>
        <begin position="18"/>
        <end position="1518"/>
    </location>
</feature>
<dbReference type="InterPro" id="IPR005312">
    <property type="entry name" value="DUF1759"/>
</dbReference>
<dbReference type="Pfam" id="PF05380">
    <property type="entry name" value="Peptidase_A17"/>
    <property type="match status" value="1"/>
</dbReference>
<keyword evidence="2" id="KW-0732">Signal</keyword>
<reference evidence="4" key="1">
    <citation type="submission" date="2021-10" db="EMBL/GenBank/DDBJ databases">
        <title>Tropical sea cucumber genome reveals ecological adaptation and Cuvierian tubules defense mechanism.</title>
        <authorList>
            <person name="Chen T."/>
        </authorList>
    </citation>
    <scope>NUCLEOTIDE SEQUENCE</scope>
    <source>
        <strain evidence="4">Nanhai2018</strain>
        <tissue evidence="4">Muscle</tissue>
    </source>
</reference>
<dbReference type="InterPro" id="IPR036397">
    <property type="entry name" value="RNaseH_sf"/>
</dbReference>
<keyword evidence="5" id="KW-1185">Reference proteome</keyword>
<evidence type="ECO:0000256" key="1">
    <source>
        <dbReference type="SAM" id="MobiDB-lite"/>
    </source>
</evidence>
<dbReference type="Gene3D" id="3.30.70.270">
    <property type="match status" value="1"/>
</dbReference>